<reference evidence="2 3" key="1">
    <citation type="journal article" date="2023" name="Antonie Van Leeuwenhoek">
        <title>Mesoterricola silvestris gen. nov., sp. nov., Mesoterricola sediminis sp. nov., Geothrix oryzae sp. nov., Geothrix edaphica sp. nov., Geothrix rubra sp. nov., and Geothrix limicola sp. nov., six novel members of Acidobacteriota isolated from soils.</title>
        <authorList>
            <person name="Itoh H."/>
            <person name="Sugisawa Y."/>
            <person name="Mise K."/>
            <person name="Xu Z."/>
            <person name="Kuniyasu M."/>
            <person name="Ushijima N."/>
            <person name="Kawano K."/>
            <person name="Kobayashi E."/>
            <person name="Shiratori Y."/>
            <person name="Masuda Y."/>
            <person name="Senoo K."/>
        </authorList>
    </citation>
    <scope>NUCLEOTIDE SEQUENCE [LARGE SCALE GENOMIC DNA]</scope>
    <source>
        <strain evidence="2 3">Red804</strain>
    </source>
</reference>
<dbReference type="Gene3D" id="2.30.110.10">
    <property type="entry name" value="Electron Transport, Fmn-binding Protein, Chain A"/>
    <property type="match status" value="1"/>
</dbReference>
<dbReference type="SUPFAM" id="SSF50475">
    <property type="entry name" value="FMN-binding split barrel"/>
    <property type="match status" value="1"/>
</dbReference>
<name>A0ABQ5QFC9_9BACT</name>
<dbReference type="InterPro" id="IPR012349">
    <property type="entry name" value="Split_barrel_FMN-bd"/>
</dbReference>
<feature type="domain" description="Pyridoxamine 5'-phosphate oxidase N-terminal" evidence="1">
    <location>
        <begin position="42"/>
        <end position="134"/>
    </location>
</feature>
<proteinExistence type="predicted"/>
<dbReference type="PANTHER" id="PTHR42815">
    <property type="entry name" value="FAD-BINDING, PUTATIVE (AFU_ORTHOLOGUE AFUA_6G07600)-RELATED"/>
    <property type="match status" value="1"/>
</dbReference>
<organism evidence="2 3">
    <name type="scientific">Geothrix limicola</name>
    <dbReference type="NCBI Taxonomy" id="2927978"/>
    <lineage>
        <taxon>Bacteria</taxon>
        <taxon>Pseudomonadati</taxon>
        <taxon>Acidobacteriota</taxon>
        <taxon>Holophagae</taxon>
        <taxon>Holophagales</taxon>
        <taxon>Holophagaceae</taxon>
        <taxon>Geothrix</taxon>
    </lineage>
</organism>
<sequence>MSSRFMDLMLTPSVQAAQARAYGRSQARPTTEGPQVLGPDEAAFIAGMDSFYLATVSEEGWPYVQHRGGPKGFLKVLGPAELGFADLRGNRQLLSTGNLSKDGRVCLFLMNYPLKARLKILGRAEVLEAASNPELAEALIVPGQQAVTERLFRIRVEAFDWNCPQHITPRYTEAEIREAVLPLRTRIAELEAELARFRP</sequence>
<keyword evidence="3" id="KW-1185">Reference proteome</keyword>
<comment type="caution">
    <text evidence="2">The sequence shown here is derived from an EMBL/GenBank/DDBJ whole genome shotgun (WGS) entry which is preliminary data.</text>
</comment>
<dbReference type="Pfam" id="PF01243">
    <property type="entry name" value="PNPOx_N"/>
    <property type="match status" value="1"/>
</dbReference>
<evidence type="ECO:0000313" key="3">
    <source>
        <dbReference type="Proteomes" id="UP001165069"/>
    </source>
</evidence>
<dbReference type="Proteomes" id="UP001165069">
    <property type="component" value="Unassembled WGS sequence"/>
</dbReference>
<evidence type="ECO:0000313" key="2">
    <source>
        <dbReference type="EMBL" id="GLH73131.1"/>
    </source>
</evidence>
<accession>A0ABQ5QFC9</accession>
<protein>
    <submittedName>
        <fullName evidence="2">Pyridoxamine 5'-phosphate oxidase</fullName>
    </submittedName>
</protein>
<dbReference type="PANTHER" id="PTHR42815:SF2">
    <property type="entry name" value="FAD-BINDING, PUTATIVE (AFU_ORTHOLOGUE AFUA_6G07600)-RELATED"/>
    <property type="match status" value="1"/>
</dbReference>
<dbReference type="RefSeq" id="WP_285573776.1">
    <property type="nucleotide sequence ID" value="NZ_BSDE01000003.1"/>
</dbReference>
<evidence type="ECO:0000259" key="1">
    <source>
        <dbReference type="Pfam" id="PF01243"/>
    </source>
</evidence>
<dbReference type="EMBL" id="BSDE01000003">
    <property type="protein sequence ID" value="GLH73131.1"/>
    <property type="molecule type" value="Genomic_DNA"/>
</dbReference>
<gene>
    <name evidence="2" type="ORF">GETHLI_16330</name>
</gene>
<dbReference type="InterPro" id="IPR011576">
    <property type="entry name" value="Pyridox_Oxase_N"/>
</dbReference>